<organism evidence="2 3">
    <name type="scientific">Brassica cretica</name>
    <name type="common">Mustard</name>
    <dbReference type="NCBI Taxonomy" id="69181"/>
    <lineage>
        <taxon>Eukaryota</taxon>
        <taxon>Viridiplantae</taxon>
        <taxon>Streptophyta</taxon>
        <taxon>Embryophyta</taxon>
        <taxon>Tracheophyta</taxon>
        <taxon>Spermatophyta</taxon>
        <taxon>Magnoliopsida</taxon>
        <taxon>eudicotyledons</taxon>
        <taxon>Gunneridae</taxon>
        <taxon>Pentapetalae</taxon>
        <taxon>rosids</taxon>
        <taxon>malvids</taxon>
        <taxon>Brassicales</taxon>
        <taxon>Brassicaceae</taxon>
        <taxon>Brassiceae</taxon>
        <taxon>Brassica</taxon>
    </lineage>
</organism>
<sequence length="154" mass="16290">MDGCSKISDASLVSIAANCQILSDLDLSKCSVSDFGIQALASSEKLKLQILSMAGCAIVTDKSLPSISRGFTNVTSSPDPPIPRSTLSTYNEGVSLLIRGTLAYHETGMSCGCLRLYLPGITEILGLIISCLVCFVFFASLCLVHVWFSSKGSV</sequence>
<dbReference type="SMART" id="SM00367">
    <property type="entry name" value="LRR_CC"/>
    <property type="match status" value="2"/>
</dbReference>
<dbReference type="PANTHER" id="PTHR13318:SF88">
    <property type="entry name" value="EIN3-BINDING F-BOX PROTEIN 1"/>
    <property type="match status" value="1"/>
</dbReference>
<dbReference type="Gene3D" id="3.80.10.10">
    <property type="entry name" value="Ribonuclease Inhibitor"/>
    <property type="match status" value="1"/>
</dbReference>
<keyword evidence="1" id="KW-1133">Transmembrane helix</keyword>
<evidence type="ECO:0000313" key="2">
    <source>
        <dbReference type="EMBL" id="KAF2566463.1"/>
    </source>
</evidence>
<keyword evidence="1" id="KW-0472">Membrane</keyword>
<dbReference type="EMBL" id="QGKW02001911">
    <property type="protein sequence ID" value="KAF2566463.1"/>
    <property type="molecule type" value="Genomic_DNA"/>
</dbReference>
<reference evidence="2" key="1">
    <citation type="submission" date="2019-12" db="EMBL/GenBank/DDBJ databases">
        <title>Genome sequencing and annotation of Brassica cretica.</title>
        <authorList>
            <person name="Studholme D.J."/>
            <person name="Sarris P.F."/>
        </authorList>
    </citation>
    <scope>NUCLEOTIDE SEQUENCE</scope>
    <source>
        <strain evidence="2">PFS-001/15</strain>
        <tissue evidence="2">Leaf</tissue>
    </source>
</reference>
<dbReference type="InterPro" id="IPR006553">
    <property type="entry name" value="Leu-rich_rpt_Cys-con_subtyp"/>
</dbReference>
<dbReference type="SUPFAM" id="SSF52047">
    <property type="entry name" value="RNI-like"/>
    <property type="match status" value="1"/>
</dbReference>
<evidence type="ECO:0000313" key="3">
    <source>
        <dbReference type="Proteomes" id="UP000712281"/>
    </source>
</evidence>
<comment type="caution">
    <text evidence="2">The sequence shown here is derived from an EMBL/GenBank/DDBJ whole genome shotgun (WGS) entry which is preliminary data.</text>
</comment>
<dbReference type="PANTHER" id="PTHR13318">
    <property type="entry name" value="PARTNER OF PAIRED, ISOFORM B-RELATED"/>
    <property type="match status" value="1"/>
</dbReference>
<dbReference type="InterPro" id="IPR032675">
    <property type="entry name" value="LRR_dom_sf"/>
</dbReference>
<dbReference type="Proteomes" id="UP000712281">
    <property type="component" value="Unassembled WGS sequence"/>
</dbReference>
<dbReference type="AlphaFoldDB" id="A0A8S9IAF4"/>
<evidence type="ECO:0000256" key="1">
    <source>
        <dbReference type="SAM" id="Phobius"/>
    </source>
</evidence>
<dbReference type="GO" id="GO:0019005">
    <property type="term" value="C:SCF ubiquitin ligase complex"/>
    <property type="evidence" value="ECO:0007669"/>
    <property type="project" value="TreeGrafter"/>
</dbReference>
<gene>
    <name evidence="2" type="ORF">F2Q68_00027462</name>
</gene>
<name>A0A8S9IAF4_BRACR</name>
<feature type="transmembrane region" description="Helical" evidence="1">
    <location>
        <begin position="124"/>
        <end position="148"/>
    </location>
</feature>
<dbReference type="GO" id="GO:0031146">
    <property type="term" value="P:SCF-dependent proteasomal ubiquitin-dependent protein catabolic process"/>
    <property type="evidence" value="ECO:0007669"/>
    <property type="project" value="TreeGrafter"/>
</dbReference>
<protein>
    <submittedName>
        <fullName evidence="2">Uncharacterized protein</fullName>
    </submittedName>
</protein>
<accession>A0A8S9IAF4</accession>
<keyword evidence="1" id="KW-0812">Transmembrane</keyword>
<proteinExistence type="predicted"/>